<dbReference type="Proteomes" id="UP000322791">
    <property type="component" value="Unassembled WGS sequence"/>
</dbReference>
<reference evidence="4 5" key="1">
    <citation type="submission" date="2019-08" db="EMBL/GenBank/DDBJ databases">
        <authorList>
            <person name="Seo M.-J."/>
        </authorList>
    </citation>
    <scope>NUCLEOTIDE SEQUENCE [LARGE SCALE GENOMIC DNA]</scope>
    <source>
        <strain evidence="4 5">KIGAM108</strain>
    </source>
</reference>
<dbReference type="Pfam" id="PF02470">
    <property type="entry name" value="MlaD"/>
    <property type="match status" value="1"/>
</dbReference>
<sequence length="356" mass="38102">MFAFFCLPTFQSSFIVSKEIKVALLAIVALVGLFVGFRFLKGSNVLSSNRTYYTKYDSVDGLTPGGQVILNGIPVGQVKELELLPEEGNQVRVTLELGKDIVVGDSTVAVLGGSILGSKTVTLKLGKNTKQFDGGETILSYHPASITDAFQARALPVLGTVDSTLIKVNSFLNKDARLSLQATLLNAQGTTEALKNLLLMNQRNINQITSNMARLTADLSVTQRKLDNIASNFSVLSDSLKNAPVGPAMRKLNATMSEAQSTMTTLNHSLTDQKGSLGKLISDTLLYNNLNATAASSNALIQDLQANPKRYVHFSVFGGGKKTKTETTTKPSGEVEKKTKVVTSPTTEAVVTPNGQ</sequence>
<evidence type="ECO:0000259" key="3">
    <source>
        <dbReference type="Pfam" id="PF02470"/>
    </source>
</evidence>
<dbReference type="AlphaFoldDB" id="A0A5D6UWG5"/>
<evidence type="ECO:0000313" key="5">
    <source>
        <dbReference type="Proteomes" id="UP000322791"/>
    </source>
</evidence>
<feature type="domain" description="Mce/MlaD" evidence="3">
    <location>
        <begin position="49"/>
        <end position="124"/>
    </location>
</feature>
<dbReference type="PANTHER" id="PTHR33371">
    <property type="entry name" value="INTERMEMBRANE PHOSPHOLIPID TRANSPORT SYSTEM BINDING PROTEIN MLAD-RELATED"/>
    <property type="match status" value="1"/>
</dbReference>
<keyword evidence="2" id="KW-1133">Transmembrane helix</keyword>
<evidence type="ECO:0000256" key="2">
    <source>
        <dbReference type="SAM" id="Phobius"/>
    </source>
</evidence>
<keyword evidence="5" id="KW-1185">Reference proteome</keyword>
<keyword evidence="2" id="KW-0812">Transmembrane</keyword>
<dbReference type="InterPro" id="IPR052336">
    <property type="entry name" value="MlaD_Phospholipid_Transporter"/>
</dbReference>
<dbReference type="EMBL" id="VTHL01000021">
    <property type="protein sequence ID" value="TYZ06739.1"/>
    <property type="molecule type" value="Genomic_DNA"/>
</dbReference>
<feature type="region of interest" description="Disordered" evidence="1">
    <location>
        <begin position="321"/>
        <end position="356"/>
    </location>
</feature>
<protein>
    <submittedName>
        <fullName evidence="4">MCE family protein</fullName>
    </submittedName>
</protein>
<proteinExistence type="predicted"/>
<name>A0A5D6UWG5_9BACT</name>
<comment type="caution">
    <text evidence="4">The sequence shown here is derived from an EMBL/GenBank/DDBJ whole genome shotgun (WGS) entry which is preliminary data.</text>
</comment>
<feature type="compositionally biased region" description="Polar residues" evidence="1">
    <location>
        <begin position="341"/>
        <end position="356"/>
    </location>
</feature>
<keyword evidence="2" id="KW-0472">Membrane</keyword>
<gene>
    <name evidence="4" type="ORF">FY528_16890</name>
</gene>
<dbReference type="InterPro" id="IPR003399">
    <property type="entry name" value="Mce/MlaD"/>
</dbReference>
<feature type="compositionally biased region" description="Basic and acidic residues" evidence="1">
    <location>
        <begin position="323"/>
        <end position="339"/>
    </location>
</feature>
<organism evidence="4 5">
    <name type="scientific">Hymenobacter lutimineralis</name>
    <dbReference type="NCBI Taxonomy" id="2606448"/>
    <lineage>
        <taxon>Bacteria</taxon>
        <taxon>Pseudomonadati</taxon>
        <taxon>Bacteroidota</taxon>
        <taxon>Cytophagia</taxon>
        <taxon>Cytophagales</taxon>
        <taxon>Hymenobacteraceae</taxon>
        <taxon>Hymenobacter</taxon>
    </lineage>
</organism>
<dbReference type="PANTHER" id="PTHR33371:SF4">
    <property type="entry name" value="INTERMEMBRANE PHOSPHOLIPID TRANSPORT SYSTEM BINDING PROTEIN MLAD"/>
    <property type="match status" value="1"/>
</dbReference>
<feature type="transmembrane region" description="Helical" evidence="2">
    <location>
        <begin position="20"/>
        <end position="40"/>
    </location>
</feature>
<evidence type="ECO:0000313" key="4">
    <source>
        <dbReference type="EMBL" id="TYZ06739.1"/>
    </source>
</evidence>
<accession>A0A5D6UWG5</accession>
<evidence type="ECO:0000256" key="1">
    <source>
        <dbReference type="SAM" id="MobiDB-lite"/>
    </source>
</evidence>